<dbReference type="Proteomes" id="UP001381693">
    <property type="component" value="Unassembled WGS sequence"/>
</dbReference>
<evidence type="ECO:0000313" key="1">
    <source>
        <dbReference type="EMBL" id="KAK7082080.1"/>
    </source>
</evidence>
<keyword evidence="2" id="KW-1185">Reference proteome</keyword>
<proteinExistence type="predicted"/>
<organism evidence="1 2">
    <name type="scientific">Halocaridina rubra</name>
    <name type="common">Hawaiian red shrimp</name>
    <dbReference type="NCBI Taxonomy" id="373956"/>
    <lineage>
        <taxon>Eukaryota</taxon>
        <taxon>Metazoa</taxon>
        <taxon>Ecdysozoa</taxon>
        <taxon>Arthropoda</taxon>
        <taxon>Crustacea</taxon>
        <taxon>Multicrustacea</taxon>
        <taxon>Malacostraca</taxon>
        <taxon>Eumalacostraca</taxon>
        <taxon>Eucarida</taxon>
        <taxon>Decapoda</taxon>
        <taxon>Pleocyemata</taxon>
        <taxon>Caridea</taxon>
        <taxon>Atyoidea</taxon>
        <taxon>Atyidae</taxon>
        <taxon>Halocaridina</taxon>
    </lineage>
</organism>
<accession>A0AAN8XCR4</accession>
<gene>
    <name evidence="1" type="ORF">SK128_022095</name>
</gene>
<evidence type="ECO:0000313" key="2">
    <source>
        <dbReference type="Proteomes" id="UP001381693"/>
    </source>
</evidence>
<dbReference type="EMBL" id="JAXCGZ010004209">
    <property type="protein sequence ID" value="KAK7082080.1"/>
    <property type="molecule type" value="Genomic_DNA"/>
</dbReference>
<protein>
    <submittedName>
        <fullName evidence="1">Uncharacterized protein</fullName>
    </submittedName>
</protein>
<feature type="non-terminal residue" evidence="1">
    <location>
        <position position="1"/>
    </location>
</feature>
<comment type="caution">
    <text evidence="1">The sequence shown here is derived from an EMBL/GenBank/DDBJ whole genome shotgun (WGS) entry which is preliminary data.</text>
</comment>
<sequence length="120" mass="12994">VIQQSMSKSEPRMRELVSWPSSVACAVRRLEVSVVAGTSVPGWGEGPYSSLSHSPRLSNFRLLFVGFSHRALWLPRGAGTAVNLTRQQSVIARGGCRTRRGGRDFADWVGGRGGWGVVSP</sequence>
<dbReference type="AlphaFoldDB" id="A0AAN8XCR4"/>
<reference evidence="1 2" key="1">
    <citation type="submission" date="2023-11" db="EMBL/GenBank/DDBJ databases">
        <title>Halocaridina rubra genome assembly.</title>
        <authorList>
            <person name="Smith C."/>
        </authorList>
    </citation>
    <scope>NUCLEOTIDE SEQUENCE [LARGE SCALE GENOMIC DNA]</scope>
    <source>
        <strain evidence="1">EP-1</strain>
        <tissue evidence="1">Whole</tissue>
    </source>
</reference>
<name>A0AAN8XCR4_HALRR</name>